<dbReference type="Proteomes" id="UP000054097">
    <property type="component" value="Unassembled WGS sequence"/>
</dbReference>
<dbReference type="EMBL" id="KN824417">
    <property type="protein sequence ID" value="KIM20626.1"/>
    <property type="molecule type" value="Genomic_DNA"/>
</dbReference>
<reference evidence="2" key="2">
    <citation type="submission" date="2015-01" db="EMBL/GenBank/DDBJ databases">
        <title>Evolutionary Origins and Diversification of the Mycorrhizal Mutualists.</title>
        <authorList>
            <consortium name="DOE Joint Genome Institute"/>
            <consortium name="Mycorrhizal Genomics Consortium"/>
            <person name="Kohler A."/>
            <person name="Kuo A."/>
            <person name="Nagy L.G."/>
            <person name="Floudas D."/>
            <person name="Copeland A."/>
            <person name="Barry K.W."/>
            <person name="Cichocki N."/>
            <person name="Veneault-Fourrey C."/>
            <person name="LaButti K."/>
            <person name="Lindquist E.A."/>
            <person name="Lipzen A."/>
            <person name="Lundell T."/>
            <person name="Morin E."/>
            <person name="Murat C."/>
            <person name="Riley R."/>
            <person name="Ohm R."/>
            <person name="Sun H."/>
            <person name="Tunlid A."/>
            <person name="Henrissat B."/>
            <person name="Grigoriev I.V."/>
            <person name="Hibbett D.S."/>
            <person name="Martin F."/>
        </authorList>
    </citation>
    <scope>NUCLEOTIDE SEQUENCE [LARGE SCALE GENOMIC DNA]</scope>
    <source>
        <strain evidence="2">MAFF 305830</strain>
    </source>
</reference>
<accession>A0A0C3AN02</accession>
<protein>
    <submittedName>
        <fullName evidence="1">Uncharacterized protein</fullName>
    </submittedName>
</protein>
<evidence type="ECO:0000313" key="2">
    <source>
        <dbReference type="Proteomes" id="UP000054097"/>
    </source>
</evidence>
<gene>
    <name evidence="1" type="ORF">M408DRAFT_333887</name>
</gene>
<dbReference type="AlphaFoldDB" id="A0A0C3AN02"/>
<sequence>MGDTTKSAAFFSSCRTSFCSRVVDRCGSWPSGLVSAGSGRVLTGLCLGDGE</sequence>
<keyword evidence="2" id="KW-1185">Reference proteome</keyword>
<dbReference type="HOGENOM" id="CLU_3107894_0_0_1"/>
<reference evidence="1 2" key="1">
    <citation type="submission" date="2014-04" db="EMBL/GenBank/DDBJ databases">
        <authorList>
            <consortium name="DOE Joint Genome Institute"/>
            <person name="Kuo A."/>
            <person name="Zuccaro A."/>
            <person name="Kohler A."/>
            <person name="Nagy L.G."/>
            <person name="Floudas D."/>
            <person name="Copeland A."/>
            <person name="Barry K.W."/>
            <person name="Cichocki N."/>
            <person name="Veneault-Fourrey C."/>
            <person name="LaButti K."/>
            <person name="Lindquist E.A."/>
            <person name="Lipzen A."/>
            <person name="Lundell T."/>
            <person name="Morin E."/>
            <person name="Murat C."/>
            <person name="Sun H."/>
            <person name="Tunlid A."/>
            <person name="Henrissat B."/>
            <person name="Grigoriev I.V."/>
            <person name="Hibbett D.S."/>
            <person name="Martin F."/>
            <person name="Nordberg H.P."/>
            <person name="Cantor M.N."/>
            <person name="Hua S.X."/>
        </authorList>
    </citation>
    <scope>NUCLEOTIDE SEQUENCE [LARGE SCALE GENOMIC DNA]</scope>
    <source>
        <strain evidence="1 2">MAFF 305830</strain>
    </source>
</reference>
<evidence type="ECO:0000313" key="1">
    <source>
        <dbReference type="EMBL" id="KIM20626.1"/>
    </source>
</evidence>
<name>A0A0C3AN02_SERVB</name>
<proteinExistence type="predicted"/>
<organism evidence="1 2">
    <name type="scientific">Serendipita vermifera MAFF 305830</name>
    <dbReference type="NCBI Taxonomy" id="933852"/>
    <lineage>
        <taxon>Eukaryota</taxon>
        <taxon>Fungi</taxon>
        <taxon>Dikarya</taxon>
        <taxon>Basidiomycota</taxon>
        <taxon>Agaricomycotina</taxon>
        <taxon>Agaricomycetes</taxon>
        <taxon>Sebacinales</taxon>
        <taxon>Serendipitaceae</taxon>
        <taxon>Serendipita</taxon>
    </lineage>
</organism>